<evidence type="ECO:0000256" key="1">
    <source>
        <dbReference type="ARBA" id="ARBA00004651"/>
    </source>
</evidence>
<evidence type="ECO:0000256" key="6">
    <source>
        <dbReference type="ARBA" id="ARBA00023136"/>
    </source>
</evidence>
<dbReference type="HOGENOM" id="CLU_057101_0_1_9"/>
<dbReference type="AlphaFoldDB" id="A0A0A7FY81"/>
<dbReference type="STRING" id="1561.NPD11_712"/>
<evidence type="ECO:0000256" key="5">
    <source>
        <dbReference type="ARBA" id="ARBA00022989"/>
    </source>
</evidence>
<dbReference type="Pfam" id="PF01478">
    <property type="entry name" value="Peptidase_A24"/>
    <property type="match status" value="1"/>
</dbReference>
<evidence type="ECO:0000256" key="2">
    <source>
        <dbReference type="ARBA" id="ARBA00005801"/>
    </source>
</evidence>
<evidence type="ECO:0000256" key="7">
    <source>
        <dbReference type="SAM" id="Phobius"/>
    </source>
</evidence>
<dbReference type="PANTHER" id="PTHR30487:SF0">
    <property type="entry name" value="PREPILIN LEADER PEPTIDASE_N-METHYLTRANSFERASE-RELATED"/>
    <property type="match status" value="1"/>
</dbReference>
<dbReference type="KEGG" id="cbv:U729_2308"/>
<feature type="domain" description="Prepilin peptidase A24 N-terminal" evidence="9">
    <location>
        <begin position="11"/>
        <end position="94"/>
    </location>
</feature>
<feature type="transmembrane region" description="Helical" evidence="7">
    <location>
        <begin position="100"/>
        <end position="118"/>
    </location>
</feature>
<proteinExistence type="inferred from homology"/>
<feature type="transmembrane region" description="Helical" evidence="7">
    <location>
        <begin position="152"/>
        <end position="170"/>
    </location>
</feature>
<dbReference type="Gene3D" id="1.20.120.1220">
    <property type="match status" value="1"/>
</dbReference>
<dbReference type="GO" id="GO:0005886">
    <property type="term" value="C:plasma membrane"/>
    <property type="evidence" value="ECO:0007669"/>
    <property type="project" value="UniProtKB-SubCell"/>
</dbReference>
<dbReference type="GO" id="GO:0004190">
    <property type="term" value="F:aspartic-type endopeptidase activity"/>
    <property type="evidence" value="ECO:0007669"/>
    <property type="project" value="InterPro"/>
</dbReference>
<dbReference type="InterPro" id="IPR000045">
    <property type="entry name" value="Prepilin_IV_endopep_pep"/>
</dbReference>
<feature type="domain" description="Prepilin type IV endopeptidase peptidase" evidence="8">
    <location>
        <begin position="104"/>
        <end position="212"/>
    </location>
</feature>
<protein>
    <submittedName>
        <fullName evidence="10">Type IV leader peptidase family protein</fullName>
    </submittedName>
</protein>
<keyword evidence="6 7" id="KW-0472">Membrane</keyword>
<feature type="transmembrane region" description="Helical" evidence="7">
    <location>
        <begin position="6"/>
        <end position="25"/>
    </location>
</feature>
<dbReference type="GO" id="GO:0006465">
    <property type="term" value="P:signal peptide processing"/>
    <property type="evidence" value="ECO:0007669"/>
    <property type="project" value="TreeGrafter"/>
</dbReference>
<feature type="transmembrane region" description="Helical" evidence="7">
    <location>
        <begin position="124"/>
        <end position="145"/>
    </location>
</feature>
<accession>A0A0A7FY81</accession>
<evidence type="ECO:0000313" key="11">
    <source>
        <dbReference type="Proteomes" id="UP000030635"/>
    </source>
</evidence>
<dbReference type="InterPro" id="IPR050882">
    <property type="entry name" value="Prepilin_peptidase/N-MTase"/>
</dbReference>
<organism evidence="10 11">
    <name type="scientific">Clostridium baratii str. Sullivan</name>
    <dbReference type="NCBI Taxonomy" id="1415775"/>
    <lineage>
        <taxon>Bacteria</taxon>
        <taxon>Bacillati</taxon>
        <taxon>Bacillota</taxon>
        <taxon>Clostridia</taxon>
        <taxon>Eubacteriales</taxon>
        <taxon>Clostridiaceae</taxon>
        <taxon>Clostridium</taxon>
    </lineage>
</organism>
<feature type="transmembrane region" description="Helical" evidence="7">
    <location>
        <begin position="229"/>
        <end position="249"/>
    </location>
</feature>
<evidence type="ECO:0000259" key="8">
    <source>
        <dbReference type="Pfam" id="PF01478"/>
    </source>
</evidence>
<evidence type="ECO:0000256" key="4">
    <source>
        <dbReference type="ARBA" id="ARBA00022692"/>
    </source>
</evidence>
<keyword evidence="4 7" id="KW-0812">Transmembrane</keyword>
<name>A0A0A7FY81_9CLOT</name>
<dbReference type="Pfam" id="PF06750">
    <property type="entry name" value="A24_N_bact"/>
    <property type="match status" value="1"/>
</dbReference>
<dbReference type="OrthoDB" id="9789291at2"/>
<sequence length="252" mass="28168">MNSLIILSVFIVGLIFGSFFNVCIYRIPRGENIAFPPSHCTNCNNKLKPLELIPVISYIILGGKCKNCSSKISIMYPLIEVLNGIIYVLIYMKFGLTLNFVKYIILFSILLIASIIDIKTQEVYFSVSLTGFIVGIIFLTIEMVYGKELKTVLISILIPLIIIGLIYLIAKRFDGFGSGDLEIYLMISLYIQPILMGLSIFFSIILGGIVAIILLILGKRKAYIPFVPFISLGTLLSVFFGCQALNWYIGLF</sequence>
<keyword evidence="3" id="KW-1003">Cell membrane</keyword>
<keyword evidence="5 7" id="KW-1133">Transmembrane helix</keyword>
<evidence type="ECO:0000259" key="9">
    <source>
        <dbReference type="Pfam" id="PF06750"/>
    </source>
</evidence>
<reference evidence="10 11" key="1">
    <citation type="journal article" date="2015" name="Infect. Genet. Evol.">
        <title>Genomic sequences of six botulinum neurotoxin-producing strains representing three clostridial species illustrate the mobility and diversity of botulinum neurotoxin genes.</title>
        <authorList>
            <person name="Smith T.J."/>
            <person name="Hill K.K."/>
            <person name="Xie G."/>
            <person name="Foley B.T."/>
            <person name="Williamson C.H."/>
            <person name="Foster J.T."/>
            <person name="Johnson S.L."/>
            <person name="Chertkov O."/>
            <person name="Teshima H."/>
            <person name="Gibbons H.S."/>
            <person name="Johnsky L.A."/>
            <person name="Karavis M.A."/>
            <person name="Smith L.A."/>
        </authorList>
    </citation>
    <scope>NUCLEOTIDE SEQUENCE [LARGE SCALE GENOMIC DNA]</scope>
    <source>
        <strain evidence="10 11">Sullivan</strain>
    </source>
</reference>
<gene>
    <name evidence="10" type="ORF">U729_2308</name>
</gene>
<dbReference type="RefSeq" id="WP_039315089.1">
    <property type="nucleotide sequence ID" value="NZ_CP006905.1"/>
</dbReference>
<dbReference type="eggNOG" id="COG1989">
    <property type="taxonomic scope" value="Bacteria"/>
</dbReference>
<dbReference type="PANTHER" id="PTHR30487">
    <property type="entry name" value="TYPE 4 PREPILIN-LIKE PROTEINS LEADER PEPTIDE-PROCESSING ENZYME"/>
    <property type="match status" value="1"/>
</dbReference>
<dbReference type="EMBL" id="CP006905">
    <property type="protein sequence ID" value="AIY83766.1"/>
    <property type="molecule type" value="Genomic_DNA"/>
</dbReference>
<feature type="transmembrane region" description="Helical" evidence="7">
    <location>
        <begin position="190"/>
        <end position="217"/>
    </location>
</feature>
<comment type="similarity">
    <text evidence="2">Belongs to the peptidase A24 family.</text>
</comment>
<keyword evidence="11" id="KW-1185">Reference proteome</keyword>
<evidence type="ECO:0000313" key="10">
    <source>
        <dbReference type="EMBL" id="AIY83766.1"/>
    </source>
</evidence>
<evidence type="ECO:0000256" key="3">
    <source>
        <dbReference type="ARBA" id="ARBA00022475"/>
    </source>
</evidence>
<dbReference type="InterPro" id="IPR010627">
    <property type="entry name" value="Prepilin_pept_A24_N"/>
</dbReference>
<dbReference type="Proteomes" id="UP000030635">
    <property type="component" value="Chromosome"/>
</dbReference>
<comment type="subcellular location">
    <subcellularLocation>
        <location evidence="1">Cell membrane</location>
        <topology evidence="1">Multi-pass membrane protein</topology>
    </subcellularLocation>
</comment>